<reference evidence="5" key="1">
    <citation type="submission" date="2015-10" db="EMBL/GenBank/DDBJ databases">
        <authorList>
            <person name="Devillers H."/>
        </authorList>
    </citation>
    <scope>NUCLEOTIDE SEQUENCE [LARGE SCALE GENOMIC DNA]</scope>
</reference>
<proteinExistence type="predicted"/>
<dbReference type="Proteomes" id="UP000236544">
    <property type="component" value="Unassembled WGS sequence"/>
</dbReference>
<keyword evidence="2" id="KW-0812">Transmembrane</keyword>
<sequence length="214" mass="25041">MIINNQSQCWLHREMKPNGIVVTNRLHQEVRYVFLIYHRNKNQHRMAVWWKHFNELKRSSAQVLELLQHKKLNAVQTKRLYSLLKKFQKKQLCQMYFSFNGVVGLGQFVTLGVVLIGLLARIHALYCQIYADYDTEFKKLSLIKFEQTTTTKVSMEKQLQSLVSEELGEVVDEPMIPLQRTNTSLNTMPASIQKTKPKKKTKKKKKSAIDDIFG</sequence>
<dbReference type="OrthoDB" id="5414547at2759"/>
<accession>A0A0P1KVU4</accession>
<evidence type="ECO:0000259" key="3">
    <source>
        <dbReference type="Pfam" id="PF20945"/>
    </source>
</evidence>
<keyword evidence="2" id="KW-1133">Transmembrane helix</keyword>
<feature type="transmembrane region" description="Helical" evidence="2">
    <location>
        <begin position="95"/>
        <end position="120"/>
    </location>
</feature>
<dbReference type="InterPro" id="IPR047205">
    <property type="entry name" value="RMP1"/>
</dbReference>
<feature type="compositionally biased region" description="Basic residues" evidence="1">
    <location>
        <begin position="195"/>
        <end position="206"/>
    </location>
</feature>
<dbReference type="Pfam" id="PF20945">
    <property type="entry name" value="RMP1"/>
    <property type="match status" value="1"/>
</dbReference>
<protein>
    <submittedName>
        <fullName evidence="4">LAQU0S13e02696g1_1</fullName>
    </submittedName>
</protein>
<keyword evidence="2" id="KW-0472">Membrane</keyword>
<dbReference type="AlphaFoldDB" id="A0A0P1KVU4"/>
<feature type="domain" description="RNase MRP protein 1 RNA binding" evidence="3">
    <location>
        <begin position="33"/>
        <end position="121"/>
    </location>
</feature>
<dbReference type="CDD" id="cd22573">
    <property type="entry name" value="RMP1_RBD"/>
    <property type="match status" value="1"/>
</dbReference>
<dbReference type="InterPro" id="IPR047204">
    <property type="entry name" value="RMP1_RBD"/>
</dbReference>
<dbReference type="GO" id="GO:0000466">
    <property type="term" value="P:maturation of 5.8S rRNA from tricistronic rRNA transcript (SSU-rRNA, 5.8S rRNA, LSU-rRNA)"/>
    <property type="evidence" value="ECO:0007669"/>
    <property type="project" value="TreeGrafter"/>
</dbReference>
<evidence type="ECO:0000313" key="5">
    <source>
        <dbReference type="Proteomes" id="UP000236544"/>
    </source>
</evidence>
<dbReference type="GO" id="GO:0000172">
    <property type="term" value="C:ribonuclease MRP complex"/>
    <property type="evidence" value="ECO:0007669"/>
    <property type="project" value="InterPro"/>
</dbReference>
<dbReference type="GO" id="GO:0042134">
    <property type="term" value="F:rRNA primary transcript binding"/>
    <property type="evidence" value="ECO:0007669"/>
    <property type="project" value="InterPro"/>
</dbReference>
<keyword evidence="5" id="KW-1185">Reference proteome</keyword>
<gene>
    <name evidence="4" type="ORF">LAQU0_S13e02696g</name>
</gene>
<evidence type="ECO:0000256" key="1">
    <source>
        <dbReference type="SAM" id="MobiDB-lite"/>
    </source>
</evidence>
<dbReference type="EMBL" id="LN890566">
    <property type="protein sequence ID" value="CUS24074.1"/>
    <property type="molecule type" value="Genomic_DNA"/>
</dbReference>
<feature type="region of interest" description="Disordered" evidence="1">
    <location>
        <begin position="187"/>
        <end position="214"/>
    </location>
</feature>
<dbReference type="PANTHER" id="PTHR37792:SF1">
    <property type="entry name" value="RIBONUCLEASE MRP PROTEIN SUBUNIT RMP1"/>
    <property type="match status" value="1"/>
</dbReference>
<organism evidence="4 5">
    <name type="scientific">Lachancea quebecensis</name>
    <dbReference type="NCBI Taxonomy" id="1654605"/>
    <lineage>
        <taxon>Eukaryota</taxon>
        <taxon>Fungi</taxon>
        <taxon>Dikarya</taxon>
        <taxon>Ascomycota</taxon>
        <taxon>Saccharomycotina</taxon>
        <taxon>Saccharomycetes</taxon>
        <taxon>Saccharomycetales</taxon>
        <taxon>Saccharomycetaceae</taxon>
        <taxon>Lachancea</taxon>
    </lineage>
</organism>
<name>A0A0P1KVU4_9SACH</name>
<evidence type="ECO:0000313" key="4">
    <source>
        <dbReference type="EMBL" id="CUS24074.1"/>
    </source>
</evidence>
<dbReference type="GO" id="GO:0000294">
    <property type="term" value="P:nuclear-transcribed mRNA catabolic process, RNase MRP-dependent"/>
    <property type="evidence" value="ECO:0007669"/>
    <property type="project" value="TreeGrafter"/>
</dbReference>
<dbReference type="PANTHER" id="PTHR37792">
    <property type="entry name" value="RIBONUCLEASE MRP PROTEIN SUBUNIT RMP1"/>
    <property type="match status" value="1"/>
</dbReference>
<evidence type="ECO:0000256" key="2">
    <source>
        <dbReference type="SAM" id="Phobius"/>
    </source>
</evidence>